<accession>A0ABN7Z8K3</accession>
<dbReference type="RefSeq" id="WP_224005965.1">
    <property type="nucleotide sequence ID" value="NZ_CAJZAF010000027.1"/>
</dbReference>
<proteinExistence type="predicted"/>
<comment type="caution">
    <text evidence="1">The sequence shown here is derived from an EMBL/GenBank/DDBJ whole genome shotgun (WGS) entry which is preliminary data.</text>
</comment>
<evidence type="ECO:0000313" key="2">
    <source>
        <dbReference type="Proteomes" id="UP000701702"/>
    </source>
</evidence>
<name>A0ABN7Z8K3_9BURK</name>
<sequence length="229" mass="25809">MRVAFIATARDAFLRPPDLAARQKGKRDVQLGSRGGSRTSLFPSKKNARAADVAVFVPMESRLEQAYALCLERSPSVIAYRTQAIEVPVPGGRSHLPDFLICDDGGRLFVREIKLDKTTLKKAYIEKTEWVRDHLALMGVDYQIIDRADLPSECEQKNLKRVHNSYASLPTALEIELVNSDLHARLPCTYSELVEAFGDIAKHLIFTGQLQIDWQRPLTPDTEVSKWMT</sequence>
<reference evidence="1 2" key="1">
    <citation type="submission" date="2021-08" db="EMBL/GenBank/DDBJ databases">
        <authorList>
            <person name="Peeters C."/>
        </authorList>
    </citation>
    <scope>NUCLEOTIDE SEQUENCE [LARGE SCALE GENOMIC DNA]</scope>
    <source>
        <strain evidence="1 2">LMG 23994</strain>
    </source>
</reference>
<evidence type="ECO:0008006" key="3">
    <source>
        <dbReference type="Google" id="ProtNLM"/>
    </source>
</evidence>
<dbReference type="Proteomes" id="UP000701702">
    <property type="component" value="Unassembled WGS sequence"/>
</dbReference>
<dbReference type="EMBL" id="CAJZAF010000027">
    <property type="protein sequence ID" value="CAG9180646.1"/>
    <property type="molecule type" value="Genomic_DNA"/>
</dbReference>
<protein>
    <recommendedName>
        <fullName evidence="3">TnsA endonuclease N-terminal domain-containing protein</fullName>
    </recommendedName>
</protein>
<evidence type="ECO:0000313" key="1">
    <source>
        <dbReference type="EMBL" id="CAG9180646.1"/>
    </source>
</evidence>
<keyword evidence="2" id="KW-1185">Reference proteome</keyword>
<organism evidence="1 2">
    <name type="scientific">Cupriavidus pinatubonensis</name>
    <dbReference type="NCBI Taxonomy" id="248026"/>
    <lineage>
        <taxon>Bacteria</taxon>
        <taxon>Pseudomonadati</taxon>
        <taxon>Pseudomonadota</taxon>
        <taxon>Betaproteobacteria</taxon>
        <taxon>Burkholderiales</taxon>
        <taxon>Burkholderiaceae</taxon>
        <taxon>Cupriavidus</taxon>
    </lineage>
</organism>
<gene>
    <name evidence="1" type="ORF">LMG23994_04467</name>
</gene>